<name>A0ABW6HNI4_9FLAO</name>
<organism evidence="1 2">
    <name type="scientific">Flavobacterium fructosi</name>
    <dbReference type="NCBI Taxonomy" id="3230416"/>
    <lineage>
        <taxon>Bacteria</taxon>
        <taxon>Pseudomonadati</taxon>
        <taxon>Bacteroidota</taxon>
        <taxon>Flavobacteriia</taxon>
        <taxon>Flavobacteriales</taxon>
        <taxon>Flavobacteriaceae</taxon>
        <taxon>Flavobacterium</taxon>
    </lineage>
</organism>
<proteinExistence type="predicted"/>
<gene>
    <name evidence="1" type="ORF">ACFX5D_11620</name>
</gene>
<keyword evidence="2" id="KW-1185">Reference proteome</keyword>
<comment type="caution">
    <text evidence="1">The sequence shown here is derived from an EMBL/GenBank/DDBJ whole genome shotgun (WGS) entry which is preliminary data.</text>
</comment>
<dbReference type="EMBL" id="JBHZQA010000007">
    <property type="protein sequence ID" value="MFE3848610.1"/>
    <property type="molecule type" value="Genomic_DNA"/>
</dbReference>
<protein>
    <submittedName>
        <fullName evidence="1">Uncharacterized protein</fullName>
    </submittedName>
</protein>
<dbReference type="RefSeq" id="WP_379850591.1">
    <property type="nucleotide sequence ID" value="NZ_JBHZQA010000007.1"/>
</dbReference>
<evidence type="ECO:0000313" key="1">
    <source>
        <dbReference type="EMBL" id="MFE3848610.1"/>
    </source>
</evidence>
<reference evidence="1 2" key="1">
    <citation type="submission" date="2024-06" db="EMBL/GenBank/DDBJ databases">
        <title>Flavobacterium spp. isolated from glacier.</title>
        <authorList>
            <person name="Han D."/>
        </authorList>
    </citation>
    <scope>NUCLEOTIDE SEQUENCE [LARGE SCALE GENOMIC DNA]</scope>
    <source>
        <strain evidence="1 2">LB3P45</strain>
    </source>
</reference>
<evidence type="ECO:0000313" key="2">
    <source>
        <dbReference type="Proteomes" id="UP001600039"/>
    </source>
</evidence>
<dbReference type="Proteomes" id="UP001600039">
    <property type="component" value="Unassembled WGS sequence"/>
</dbReference>
<sequence length="118" mass="13860">MYELVFWRYLEGIYLNHQEVYEAIIEQQEVDGLEQLPTIVILNRINSVFSKWDKVDENSWKNPNGKGAFQVEITPQSIQIDCYGTEGKTMDLLVDTMAEFKCPLYDPQVPERYDEMSE</sequence>
<accession>A0ABW6HNI4</accession>